<keyword evidence="1" id="KW-0812">Transmembrane</keyword>
<organism evidence="2 3">
    <name type="scientific">Methanobrevibacter filiformis</name>
    <dbReference type="NCBI Taxonomy" id="55758"/>
    <lineage>
        <taxon>Archaea</taxon>
        <taxon>Methanobacteriati</taxon>
        <taxon>Methanobacteriota</taxon>
        <taxon>Methanomada group</taxon>
        <taxon>Methanobacteria</taxon>
        <taxon>Methanobacteriales</taxon>
        <taxon>Methanobacteriaceae</taxon>
        <taxon>Methanobrevibacter</taxon>
    </lineage>
</organism>
<reference evidence="2 3" key="1">
    <citation type="submission" date="2016-04" db="EMBL/GenBank/DDBJ databases">
        <title>Genome sequence of Methanobrevibacter filiformis DSM 11501.</title>
        <authorList>
            <person name="Poehlein A."/>
            <person name="Seedorf H."/>
            <person name="Daniel R."/>
        </authorList>
    </citation>
    <scope>NUCLEOTIDE SEQUENCE [LARGE SCALE GENOMIC DNA]</scope>
    <source>
        <strain evidence="2 3">DSM 11501</strain>
    </source>
</reference>
<keyword evidence="3" id="KW-1185">Reference proteome</keyword>
<proteinExistence type="predicted"/>
<feature type="transmembrane region" description="Helical" evidence="1">
    <location>
        <begin position="48"/>
        <end position="74"/>
    </location>
</feature>
<evidence type="ECO:0000313" key="2">
    <source>
        <dbReference type="EMBL" id="KZX13985.1"/>
    </source>
</evidence>
<dbReference type="AlphaFoldDB" id="A0A166BZX8"/>
<comment type="caution">
    <text evidence="2">The sequence shown here is derived from an EMBL/GenBank/DDBJ whole genome shotgun (WGS) entry which is preliminary data.</text>
</comment>
<keyword evidence="1" id="KW-0472">Membrane</keyword>
<accession>A0A166BZX8</accession>
<feature type="transmembrane region" description="Helical" evidence="1">
    <location>
        <begin position="21"/>
        <end position="42"/>
    </location>
</feature>
<gene>
    <name evidence="2" type="ORF">MBFIL_09500</name>
</gene>
<dbReference type="PATRIC" id="fig|55758.3.peg.1088"/>
<sequence length="162" mass="18948">MVFRVGDIVENRVYNESKIVLSIYILLVLLVITGYLLIIYYYNHLSVYFLIVISIIVFLILLKLIPNLFSAYYIKINNDSFEFKSKFNKKVTYFSQLRDLSIEKNFSVLELVYVGKVKSEKISLKLFSKEDRETIYSNMDSIMENKLHDLSGIDLRNSTSGK</sequence>
<dbReference type="Proteomes" id="UP000077066">
    <property type="component" value="Unassembled WGS sequence"/>
</dbReference>
<name>A0A166BZX8_9EURY</name>
<protein>
    <submittedName>
        <fullName evidence="2">Uncharacterized protein</fullName>
    </submittedName>
</protein>
<keyword evidence="1" id="KW-1133">Transmembrane helix</keyword>
<evidence type="ECO:0000256" key="1">
    <source>
        <dbReference type="SAM" id="Phobius"/>
    </source>
</evidence>
<evidence type="ECO:0000313" key="3">
    <source>
        <dbReference type="Proteomes" id="UP000077066"/>
    </source>
</evidence>
<dbReference type="EMBL" id="LWMT01000191">
    <property type="protein sequence ID" value="KZX13985.1"/>
    <property type="molecule type" value="Genomic_DNA"/>
</dbReference>